<protein>
    <submittedName>
        <fullName evidence="2">Transmembrane fragile-X-F-associated protein</fullName>
    </submittedName>
</protein>
<keyword evidence="3" id="KW-1185">Reference proteome</keyword>
<sequence length="69" mass="7300">GTPAFAAQLPLAVLFSPLFVLQGVGVILSASKFVEKLVLLLRSGAGGGLYFRFSSRAHDCLGFLHHGSR</sequence>
<keyword evidence="1" id="KW-1133">Transmembrane helix</keyword>
<name>A0A392QYX0_9FABA</name>
<proteinExistence type="predicted"/>
<keyword evidence="1 2" id="KW-0812">Transmembrane</keyword>
<dbReference type="Proteomes" id="UP000265520">
    <property type="component" value="Unassembled WGS sequence"/>
</dbReference>
<dbReference type="PANTHER" id="PTHR46859:SF3">
    <property type="entry name" value="RING-TYPE DOMAIN-CONTAINING PROTEIN"/>
    <property type="match status" value="1"/>
</dbReference>
<dbReference type="PANTHER" id="PTHR46859">
    <property type="entry name" value="TRANSMEMBRANE FRAGILE-X-F-ASSOCIATED PROTEIN"/>
    <property type="match status" value="1"/>
</dbReference>
<comment type="caution">
    <text evidence="2">The sequence shown here is derived from an EMBL/GenBank/DDBJ whole genome shotgun (WGS) entry which is preliminary data.</text>
</comment>
<accession>A0A392QYX0</accession>
<dbReference type="AlphaFoldDB" id="A0A392QYX0"/>
<organism evidence="2 3">
    <name type="scientific">Trifolium medium</name>
    <dbReference type="NCBI Taxonomy" id="97028"/>
    <lineage>
        <taxon>Eukaryota</taxon>
        <taxon>Viridiplantae</taxon>
        <taxon>Streptophyta</taxon>
        <taxon>Embryophyta</taxon>
        <taxon>Tracheophyta</taxon>
        <taxon>Spermatophyta</taxon>
        <taxon>Magnoliopsida</taxon>
        <taxon>eudicotyledons</taxon>
        <taxon>Gunneridae</taxon>
        <taxon>Pentapetalae</taxon>
        <taxon>rosids</taxon>
        <taxon>fabids</taxon>
        <taxon>Fabales</taxon>
        <taxon>Fabaceae</taxon>
        <taxon>Papilionoideae</taxon>
        <taxon>50 kb inversion clade</taxon>
        <taxon>NPAAA clade</taxon>
        <taxon>Hologalegina</taxon>
        <taxon>IRL clade</taxon>
        <taxon>Trifolieae</taxon>
        <taxon>Trifolium</taxon>
    </lineage>
</organism>
<evidence type="ECO:0000313" key="3">
    <source>
        <dbReference type="Proteomes" id="UP000265520"/>
    </source>
</evidence>
<dbReference type="EMBL" id="LXQA010170178">
    <property type="protein sequence ID" value="MCI29084.1"/>
    <property type="molecule type" value="Genomic_DNA"/>
</dbReference>
<feature type="non-terminal residue" evidence="2">
    <location>
        <position position="1"/>
    </location>
</feature>
<reference evidence="2 3" key="1">
    <citation type="journal article" date="2018" name="Front. Plant Sci.">
        <title>Red Clover (Trifolium pratense) and Zigzag Clover (T. medium) - A Picture of Genomic Similarities and Differences.</title>
        <authorList>
            <person name="Dluhosova J."/>
            <person name="Istvanek J."/>
            <person name="Nedelnik J."/>
            <person name="Repkova J."/>
        </authorList>
    </citation>
    <scope>NUCLEOTIDE SEQUENCE [LARGE SCALE GENOMIC DNA]</scope>
    <source>
        <strain evidence="3">cv. 10/8</strain>
        <tissue evidence="2">Leaf</tissue>
    </source>
</reference>
<feature type="transmembrane region" description="Helical" evidence="1">
    <location>
        <begin position="12"/>
        <end position="34"/>
    </location>
</feature>
<evidence type="ECO:0000313" key="2">
    <source>
        <dbReference type="EMBL" id="MCI29084.1"/>
    </source>
</evidence>
<keyword evidence="1" id="KW-0472">Membrane</keyword>
<evidence type="ECO:0000256" key="1">
    <source>
        <dbReference type="SAM" id="Phobius"/>
    </source>
</evidence>